<proteinExistence type="predicted"/>
<comment type="caution">
    <text evidence="2">The sequence shown here is derived from an EMBL/GenBank/DDBJ whole genome shotgun (WGS) entry which is preliminary data.</text>
</comment>
<dbReference type="Proteomes" id="UP000295136">
    <property type="component" value="Unassembled WGS sequence"/>
</dbReference>
<evidence type="ECO:0000256" key="1">
    <source>
        <dbReference type="SAM" id="MobiDB-lite"/>
    </source>
</evidence>
<gene>
    <name evidence="2" type="ORF">E1295_22275</name>
</gene>
<dbReference type="AlphaFoldDB" id="A0A4R5FEP3"/>
<dbReference type="EMBL" id="SMLD01000058">
    <property type="protein sequence ID" value="TDE47869.1"/>
    <property type="molecule type" value="Genomic_DNA"/>
</dbReference>
<feature type="compositionally biased region" description="Basic residues" evidence="1">
    <location>
        <begin position="71"/>
        <end position="82"/>
    </location>
</feature>
<feature type="region of interest" description="Disordered" evidence="1">
    <location>
        <begin position="62"/>
        <end position="110"/>
    </location>
</feature>
<protein>
    <submittedName>
        <fullName evidence="2">Uncharacterized protein</fullName>
    </submittedName>
</protein>
<evidence type="ECO:0000313" key="3">
    <source>
        <dbReference type="Proteomes" id="UP000295136"/>
    </source>
</evidence>
<dbReference type="RefSeq" id="WP_132632250.1">
    <property type="nucleotide sequence ID" value="NZ_SMLD01000058.1"/>
</dbReference>
<evidence type="ECO:0000313" key="2">
    <source>
        <dbReference type="EMBL" id="TDE47869.1"/>
    </source>
</evidence>
<accession>A0A4R5FEP3</accession>
<organism evidence="2 3">
    <name type="scientific">Nonomuraea mesophila</name>
    <dbReference type="NCBI Taxonomy" id="2530382"/>
    <lineage>
        <taxon>Bacteria</taxon>
        <taxon>Bacillati</taxon>
        <taxon>Actinomycetota</taxon>
        <taxon>Actinomycetes</taxon>
        <taxon>Streptosporangiales</taxon>
        <taxon>Streptosporangiaceae</taxon>
        <taxon>Nonomuraea</taxon>
    </lineage>
</organism>
<sequence>MVSGSRTTIERPGRKRWSTLLAGAVLCVGVWPASSQPAHAASLVPWESVHVDRVHLDRHVDRRDGRDGSCPRRRSAFRRHAGKPAGGRCAGGGVLAPLPFPGRDHGPARHRFRPLRPRLVTRWRTDVDRLPHRGAGRI</sequence>
<feature type="compositionally biased region" description="Gly residues" evidence="1">
    <location>
        <begin position="84"/>
        <end position="94"/>
    </location>
</feature>
<reference evidence="2 3" key="1">
    <citation type="submission" date="2019-03" db="EMBL/GenBank/DDBJ databases">
        <title>Draft genome sequences of novel Actinobacteria.</title>
        <authorList>
            <person name="Sahin N."/>
            <person name="Ay H."/>
            <person name="Saygin H."/>
        </authorList>
    </citation>
    <scope>NUCLEOTIDE SEQUENCE [LARGE SCALE GENOMIC DNA]</scope>
    <source>
        <strain evidence="2 3">6K102</strain>
    </source>
</reference>
<name>A0A4R5FEP3_9ACTN</name>
<keyword evidence="3" id="KW-1185">Reference proteome</keyword>